<sequence>MLLVLSACSSPPKLMSPQPELPDNWTSAEGSDTEPVSEELRGWLVQLNDPRLQELATEALAANHGLQAARYNVSRSREAVDISRADRLPSLALNLGSTRREDSDRVDSLDFSISLDLDLWGRLSARQRQARLDLAAAEAGLRQQEQSLVVKLGTQWFALQEAQLLLDLYRQRRDNLAQNVEVIASGYRQGLNEALDLYLARNNLHAENARVEQQTQQLAEIRRELELLLGRYPSARLIAEAALPWLETDIPAGLPADVLTRRPDLQQQWLELLSADAALAAAHRDRFPSLGLTSTGLGGSSDALSDLLSLGNLSWSIGARLTQTLFDAGRKASLQDQALARRQELEQRWLEAVYAALAEVENALSLRQSLLERHAQYLEAQRNAVHAENLAFEQYQKGLTSYTTVLEAQRRSFDAQTSVLGLRRQLLQNRIELYRALGGTFQTDLPTTEPEQEPAGQ</sequence>
<gene>
    <name evidence="5" type="ORF">SAMN02745729_11376</name>
</gene>
<accession>A0A1H4G0V3</accession>
<dbReference type="EMBL" id="FNRJ01000013">
    <property type="protein sequence ID" value="SEB02548.1"/>
    <property type="molecule type" value="Genomic_DNA"/>
</dbReference>
<proteinExistence type="inferred from homology"/>
<dbReference type="STRING" id="1122198.SAMN02745729_11376"/>
<evidence type="ECO:0000313" key="6">
    <source>
        <dbReference type="Proteomes" id="UP000242469"/>
    </source>
</evidence>
<name>A0A1H4G0V3_9GAMM</name>
<keyword evidence="2" id="KW-0564">Palmitate</keyword>
<dbReference type="GO" id="GO:0009279">
    <property type="term" value="C:cell outer membrane"/>
    <property type="evidence" value="ECO:0007669"/>
    <property type="project" value="UniProtKB-SubCell"/>
</dbReference>
<dbReference type="Gene3D" id="2.20.200.10">
    <property type="entry name" value="Outer membrane efflux proteins (OEP)"/>
    <property type="match status" value="1"/>
</dbReference>
<dbReference type="InterPro" id="IPR003423">
    <property type="entry name" value="OMP_efflux"/>
</dbReference>
<dbReference type="NCBIfam" id="TIGR01845">
    <property type="entry name" value="outer_NodT"/>
    <property type="match status" value="1"/>
</dbReference>
<feature type="region of interest" description="Disordered" evidence="4">
    <location>
        <begin position="1"/>
        <end position="33"/>
    </location>
</feature>
<comment type="similarity">
    <text evidence="1 2">Belongs to the outer membrane factor (OMF) (TC 1.B.17) family.</text>
</comment>
<evidence type="ECO:0000256" key="3">
    <source>
        <dbReference type="SAM" id="Coils"/>
    </source>
</evidence>
<keyword evidence="2" id="KW-1134">Transmembrane beta strand</keyword>
<dbReference type="AlphaFoldDB" id="A0A1H4G0V3"/>
<evidence type="ECO:0000256" key="1">
    <source>
        <dbReference type="ARBA" id="ARBA00007613"/>
    </source>
</evidence>
<dbReference type="InterPro" id="IPR010131">
    <property type="entry name" value="MdtP/NodT-like"/>
</dbReference>
<dbReference type="Proteomes" id="UP000242469">
    <property type="component" value="Unassembled WGS sequence"/>
</dbReference>
<evidence type="ECO:0000256" key="2">
    <source>
        <dbReference type="RuleBase" id="RU362097"/>
    </source>
</evidence>
<feature type="coiled-coil region" evidence="3">
    <location>
        <begin position="204"/>
        <end position="231"/>
    </location>
</feature>
<evidence type="ECO:0000256" key="4">
    <source>
        <dbReference type="SAM" id="MobiDB-lite"/>
    </source>
</evidence>
<reference evidence="6" key="1">
    <citation type="submission" date="2016-10" db="EMBL/GenBank/DDBJ databases">
        <authorList>
            <person name="Varghese N."/>
            <person name="Submissions S."/>
        </authorList>
    </citation>
    <scope>NUCLEOTIDE SEQUENCE [LARGE SCALE GENOMIC DNA]</scope>
    <source>
        <strain evidence="6">DSM 11526</strain>
    </source>
</reference>
<protein>
    <submittedName>
        <fullName evidence="5">Outer membrane efflux protein</fullName>
    </submittedName>
</protein>
<dbReference type="Gene3D" id="1.20.1600.10">
    <property type="entry name" value="Outer membrane efflux proteins (OEP)"/>
    <property type="match status" value="1"/>
</dbReference>
<organism evidence="5 6">
    <name type="scientific">Marinobacterium iners DSM 11526</name>
    <dbReference type="NCBI Taxonomy" id="1122198"/>
    <lineage>
        <taxon>Bacteria</taxon>
        <taxon>Pseudomonadati</taxon>
        <taxon>Pseudomonadota</taxon>
        <taxon>Gammaproteobacteria</taxon>
        <taxon>Oceanospirillales</taxon>
        <taxon>Oceanospirillaceae</taxon>
        <taxon>Marinobacterium</taxon>
    </lineage>
</organism>
<evidence type="ECO:0000313" key="5">
    <source>
        <dbReference type="EMBL" id="SEB02548.1"/>
    </source>
</evidence>
<keyword evidence="3" id="KW-0175">Coiled coil</keyword>
<comment type="subcellular location">
    <subcellularLocation>
        <location evidence="2">Cell outer membrane</location>
        <topology evidence="2">Lipid-anchor</topology>
    </subcellularLocation>
</comment>
<dbReference type="GO" id="GO:0015562">
    <property type="term" value="F:efflux transmembrane transporter activity"/>
    <property type="evidence" value="ECO:0007669"/>
    <property type="project" value="InterPro"/>
</dbReference>
<dbReference type="SUPFAM" id="SSF56954">
    <property type="entry name" value="Outer membrane efflux proteins (OEP)"/>
    <property type="match status" value="1"/>
</dbReference>
<keyword evidence="2" id="KW-0472">Membrane</keyword>
<keyword evidence="2" id="KW-0812">Transmembrane</keyword>
<dbReference type="Pfam" id="PF02321">
    <property type="entry name" value="OEP"/>
    <property type="match status" value="2"/>
</dbReference>
<dbReference type="PANTHER" id="PTHR30203">
    <property type="entry name" value="OUTER MEMBRANE CATION EFFLUX PROTEIN"/>
    <property type="match status" value="1"/>
</dbReference>
<keyword evidence="2" id="KW-0449">Lipoprotein</keyword>
<keyword evidence="6" id="KW-1185">Reference proteome</keyword>